<comment type="caution">
    <text evidence="1">The sequence shown here is derived from an EMBL/GenBank/DDBJ whole genome shotgun (WGS) entry which is preliminary data.</text>
</comment>
<name>A0A921USB8_SORBI</name>
<sequence length="65" mass="7642">MLLWFQKVQSTCFGITAFFSLEERKPSISIRDHPVSSLSDSPAFFHFAPCCLKFLHRILQYNWFA</sequence>
<organism evidence="1 2">
    <name type="scientific">Sorghum bicolor</name>
    <name type="common">Sorghum</name>
    <name type="synonym">Sorghum vulgare</name>
    <dbReference type="NCBI Taxonomy" id="4558"/>
    <lineage>
        <taxon>Eukaryota</taxon>
        <taxon>Viridiplantae</taxon>
        <taxon>Streptophyta</taxon>
        <taxon>Embryophyta</taxon>
        <taxon>Tracheophyta</taxon>
        <taxon>Spermatophyta</taxon>
        <taxon>Magnoliopsida</taxon>
        <taxon>Liliopsida</taxon>
        <taxon>Poales</taxon>
        <taxon>Poaceae</taxon>
        <taxon>PACMAD clade</taxon>
        <taxon>Panicoideae</taxon>
        <taxon>Andropogonodae</taxon>
        <taxon>Andropogoneae</taxon>
        <taxon>Sorghinae</taxon>
        <taxon>Sorghum</taxon>
    </lineage>
</organism>
<gene>
    <name evidence="1" type="ORF">BDA96_02G101900</name>
</gene>
<proteinExistence type="predicted"/>
<evidence type="ECO:0000313" key="1">
    <source>
        <dbReference type="EMBL" id="KAG0542413.1"/>
    </source>
</evidence>
<reference evidence="1" key="2">
    <citation type="submission" date="2020-10" db="EMBL/GenBank/DDBJ databases">
        <authorList>
            <person name="Cooper E.A."/>
            <person name="Brenton Z.W."/>
            <person name="Flinn B.S."/>
            <person name="Jenkins J."/>
            <person name="Shu S."/>
            <person name="Flowers D."/>
            <person name="Luo F."/>
            <person name="Wang Y."/>
            <person name="Xia P."/>
            <person name="Barry K."/>
            <person name="Daum C."/>
            <person name="Lipzen A."/>
            <person name="Yoshinaga Y."/>
            <person name="Schmutz J."/>
            <person name="Saski C."/>
            <person name="Vermerris W."/>
            <person name="Kresovich S."/>
        </authorList>
    </citation>
    <scope>NUCLEOTIDE SEQUENCE</scope>
</reference>
<protein>
    <submittedName>
        <fullName evidence="1">Uncharacterized protein</fullName>
    </submittedName>
</protein>
<dbReference type="EMBL" id="CM027681">
    <property type="protein sequence ID" value="KAG0542413.1"/>
    <property type="molecule type" value="Genomic_DNA"/>
</dbReference>
<evidence type="ECO:0000313" key="2">
    <source>
        <dbReference type="Proteomes" id="UP000807115"/>
    </source>
</evidence>
<accession>A0A921USB8</accession>
<dbReference type="AlphaFoldDB" id="A0A921USB8"/>
<dbReference type="Proteomes" id="UP000807115">
    <property type="component" value="Chromosome 2"/>
</dbReference>
<reference evidence="1" key="1">
    <citation type="journal article" date="2019" name="BMC Genomics">
        <title>A new reference genome for Sorghum bicolor reveals high levels of sequence similarity between sweet and grain genotypes: implications for the genetics of sugar metabolism.</title>
        <authorList>
            <person name="Cooper E.A."/>
            <person name="Brenton Z.W."/>
            <person name="Flinn B.S."/>
            <person name="Jenkins J."/>
            <person name="Shu S."/>
            <person name="Flowers D."/>
            <person name="Luo F."/>
            <person name="Wang Y."/>
            <person name="Xia P."/>
            <person name="Barry K."/>
            <person name="Daum C."/>
            <person name="Lipzen A."/>
            <person name="Yoshinaga Y."/>
            <person name="Schmutz J."/>
            <person name="Saski C."/>
            <person name="Vermerris W."/>
            <person name="Kresovich S."/>
        </authorList>
    </citation>
    <scope>NUCLEOTIDE SEQUENCE</scope>
</reference>